<feature type="transmembrane region" description="Helical" evidence="2">
    <location>
        <begin position="20"/>
        <end position="47"/>
    </location>
</feature>
<evidence type="ECO:0000313" key="3">
    <source>
        <dbReference type="EMBL" id="KAE8702828.1"/>
    </source>
</evidence>
<dbReference type="Proteomes" id="UP000436088">
    <property type="component" value="Unassembled WGS sequence"/>
</dbReference>
<dbReference type="PANTHER" id="PTHR36073">
    <property type="match status" value="1"/>
</dbReference>
<reference evidence="3" key="1">
    <citation type="submission" date="2019-09" db="EMBL/GenBank/DDBJ databases">
        <title>Draft genome information of white flower Hibiscus syriacus.</title>
        <authorList>
            <person name="Kim Y.-M."/>
        </authorList>
    </citation>
    <scope>NUCLEOTIDE SEQUENCE [LARGE SCALE GENOMIC DNA]</scope>
    <source>
        <strain evidence="3">YM2019G1</strain>
    </source>
</reference>
<feature type="transmembrane region" description="Helical" evidence="2">
    <location>
        <begin position="402"/>
        <end position="424"/>
    </location>
</feature>
<feature type="transmembrane region" description="Helical" evidence="2">
    <location>
        <begin position="436"/>
        <end position="454"/>
    </location>
</feature>
<name>A0A6A3AFL6_HIBSY</name>
<proteinExistence type="predicted"/>
<evidence type="ECO:0000256" key="2">
    <source>
        <dbReference type="SAM" id="Phobius"/>
    </source>
</evidence>
<keyword evidence="4" id="KW-1185">Reference proteome</keyword>
<protein>
    <submittedName>
        <fullName evidence="3">Benzyl alcohol O-benzoyltransferase</fullName>
    </submittedName>
</protein>
<comment type="caution">
    <text evidence="3">The sequence shown here is derived from an EMBL/GenBank/DDBJ whole genome shotgun (WGS) entry which is preliminary data.</text>
</comment>
<evidence type="ECO:0000256" key="1">
    <source>
        <dbReference type="SAM" id="Coils"/>
    </source>
</evidence>
<keyword evidence="2" id="KW-0812">Transmembrane</keyword>
<dbReference type="AlphaFoldDB" id="A0A6A3AFL6"/>
<evidence type="ECO:0000313" key="4">
    <source>
        <dbReference type="Proteomes" id="UP000436088"/>
    </source>
</evidence>
<organism evidence="3 4">
    <name type="scientific">Hibiscus syriacus</name>
    <name type="common">Rose of Sharon</name>
    <dbReference type="NCBI Taxonomy" id="106335"/>
    <lineage>
        <taxon>Eukaryota</taxon>
        <taxon>Viridiplantae</taxon>
        <taxon>Streptophyta</taxon>
        <taxon>Embryophyta</taxon>
        <taxon>Tracheophyta</taxon>
        <taxon>Spermatophyta</taxon>
        <taxon>Magnoliopsida</taxon>
        <taxon>eudicotyledons</taxon>
        <taxon>Gunneridae</taxon>
        <taxon>Pentapetalae</taxon>
        <taxon>rosids</taxon>
        <taxon>malvids</taxon>
        <taxon>Malvales</taxon>
        <taxon>Malvaceae</taxon>
        <taxon>Malvoideae</taxon>
        <taxon>Hibiscus</taxon>
    </lineage>
</organism>
<dbReference type="PANTHER" id="PTHR36073:SF1">
    <property type="entry name" value="OS01G0962100 PROTEIN"/>
    <property type="match status" value="1"/>
</dbReference>
<keyword evidence="1" id="KW-0175">Coiled coil</keyword>
<dbReference type="GO" id="GO:0016740">
    <property type="term" value="F:transferase activity"/>
    <property type="evidence" value="ECO:0007669"/>
    <property type="project" value="UniProtKB-KW"/>
</dbReference>
<sequence length="481" mass="52984">MNPKSKFSTSRERATNPLVWCAAIICTVLTIAVIIAGIVTFIGYLVIHPRVPYVSVIDGHLDRMQLDYAGILEIQVTILIRAKNGNKKAHASFSDSSYGLGLKGEAVARLVAPPFEVGKNSSVDFNYVVPSSPIPLGPEQAEYVDAGLKNDRIIFDLKGGTRMVKATISFPVNMFRKSLLWTVAIVSLPYRMLTALQREKLLEQHLQEMQFELETLVWDRKELEEHLQAAVRETRITELVLIELEGEHDKAVARIELLEGELTNVWSGSPYSVELSALHALKTLCALPVAGFKGRKPSAERSSSVASLIPSYKGSSGISLQELMMNREAWEGKSRSNIETFNSLKAAPAPSGSVELFTPDFQNADVNTVIEERRDIALSQTLFSAILSLLVGMIVWEAEDHCMPLVAALFTVVGMSLKSVVQFFFTIKNKPASDAVALLSFNWFVVGTLSYPALPKVTRLLATLTSSLLNRVASWLGISFN</sequence>
<feature type="transmembrane region" description="Helical" evidence="2">
    <location>
        <begin position="376"/>
        <end position="396"/>
    </location>
</feature>
<keyword evidence="2" id="KW-0472">Membrane</keyword>
<dbReference type="EMBL" id="VEPZ02001006">
    <property type="protein sequence ID" value="KAE8702828.1"/>
    <property type="molecule type" value="Genomic_DNA"/>
</dbReference>
<keyword evidence="2" id="KW-1133">Transmembrane helix</keyword>
<feature type="coiled-coil region" evidence="1">
    <location>
        <begin position="206"/>
        <end position="261"/>
    </location>
</feature>
<accession>A0A6A3AFL6</accession>
<gene>
    <name evidence="3" type="ORF">F3Y22_tig00110481pilonHSYRG00123</name>
</gene>